<dbReference type="RefSeq" id="WP_378959598.1">
    <property type="nucleotide sequence ID" value="NZ_JBHRXC010000001.1"/>
</dbReference>
<comment type="caution">
    <text evidence="1">The sequence shown here is derived from an EMBL/GenBank/DDBJ whole genome shotgun (WGS) entry which is preliminary data.</text>
</comment>
<proteinExistence type="predicted"/>
<dbReference type="Proteomes" id="UP001595792">
    <property type="component" value="Unassembled WGS sequence"/>
</dbReference>
<dbReference type="EMBL" id="JBHSBY010000031">
    <property type="protein sequence ID" value="MFC4196276.1"/>
    <property type="molecule type" value="Genomic_DNA"/>
</dbReference>
<protein>
    <submittedName>
        <fullName evidence="1">Uncharacterized protein</fullName>
    </submittedName>
</protein>
<sequence>MEKYSKIADDTILFFEQKHPSYSEYLELSIPKIKQETLEDIERFREDIEIMGKNEIIFFLKGRINTAKESYQEKRDYLKPYSYSSNDNETVKIFLALYTSFLLTAMLEIKLFTALIEELKTNQTKPKVKTIFKSLSDAAKDYDHLIFMQNTLIAKKIINPDNTMTKSQTATASLLYGYIKRFKRLGYFKKITDIELHKLVNEAFNMDEVNQTFKQAPVYNKEIDYNIIPTIPK</sequence>
<evidence type="ECO:0000313" key="1">
    <source>
        <dbReference type="EMBL" id="MFC4196276.1"/>
    </source>
</evidence>
<organism evidence="1 2">
    <name type="scientific">Pedobacter jamesrossensis</name>
    <dbReference type="NCBI Taxonomy" id="1908238"/>
    <lineage>
        <taxon>Bacteria</taxon>
        <taxon>Pseudomonadati</taxon>
        <taxon>Bacteroidota</taxon>
        <taxon>Sphingobacteriia</taxon>
        <taxon>Sphingobacteriales</taxon>
        <taxon>Sphingobacteriaceae</taxon>
        <taxon>Pedobacter</taxon>
    </lineage>
</organism>
<gene>
    <name evidence="1" type="ORF">ACFOUY_06170</name>
</gene>
<reference evidence="2" key="1">
    <citation type="journal article" date="2019" name="Int. J. Syst. Evol. Microbiol.">
        <title>The Global Catalogue of Microorganisms (GCM) 10K type strain sequencing project: providing services to taxonomists for standard genome sequencing and annotation.</title>
        <authorList>
            <consortium name="The Broad Institute Genomics Platform"/>
            <consortium name="The Broad Institute Genome Sequencing Center for Infectious Disease"/>
            <person name="Wu L."/>
            <person name="Ma J."/>
        </authorList>
    </citation>
    <scope>NUCLEOTIDE SEQUENCE [LARGE SCALE GENOMIC DNA]</scope>
    <source>
        <strain evidence="2">CCM 8689</strain>
    </source>
</reference>
<name>A0ABV8NK15_9SPHI</name>
<evidence type="ECO:0000313" key="2">
    <source>
        <dbReference type="Proteomes" id="UP001595792"/>
    </source>
</evidence>
<keyword evidence="2" id="KW-1185">Reference proteome</keyword>
<accession>A0ABV8NK15</accession>